<feature type="compositionally biased region" description="Low complexity" evidence="3">
    <location>
        <begin position="1"/>
        <end position="16"/>
    </location>
</feature>
<comment type="caution">
    <text evidence="4">The sequence shown here is derived from an EMBL/GenBank/DDBJ whole genome shotgun (WGS) entry which is preliminary data.</text>
</comment>
<reference evidence="4 5" key="1">
    <citation type="submission" date="2015-08" db="EMBL/GenBank/DDBJ databases">
        <title>Draft Genome Sequence of Rathayibacter sp. Strain VKM Ac-2596 Isolated from Leaf Gall Induced by Plant-Parasitic Nematodes.</title>
        <authorList>
            <person name="Vasilenko O.V."/>
            <person name="Starodumova I.P."/>
            <person name="Tarlachkov S.V."/>
            <person name="Dorofeeva L.V."/>
            <person name="Evtushenko L.I."/>
        </authorList>
    </citation>
    <scope>NUCLEOTIDE SEQUENCE [LARGE SCALE GENOMIC DNA]</scope>
    <source>
        <strain evidence="4 5">VKM Ac-2596</strain>
    </source>
</reference>
<gene>
    <name evidence="4" type="ORF">ACH61_02400</name>
</gene>
<accession>A0A162GNP8</accession>
<evidence type="ECO:0000313" key="4">
    <source>
        <dbReference type="EMBL" id="KZX20478.1"/>
    </source>
</evidence>
<evidence type="ECO:0000313" key="5">
    <source>
        <dbReference type="Proteomes" id="UP000076717"/>
    </source>
</evidence>
<feature type="region of interest" description="Disordered" evidence="3">
    <location>
        <begin position="1"/>
        <end position="26"/>
    </location>
</feature>
<dbReference type="Gene3D" id="3.10.450.50">
    <property type="match status" value="1"/>
</dbReference>
<name>A0A162GNP8_9MICO</name>
<evidence type="ECO:0000256" key="3">
    <source>
        <dbReference type="SAM" id="MobiDB-lite"/>
    </source>
</evidence>
<protein>
    <recommendedName>
        <fullName evidence="2">UPF0225 protein ACH61_02400</fullName>
    </recommendedName>
</protein>
<dbReference type="HAMAP" id="MF_00612">
    <property type="entry name" value="UPF0225"/>
    <property type="match status" value="1"/>
</dbReference>
<keyword evidence="5" id="KW-1185">Reference proteome</keyword>
<dbReference type="EMBL" id="LIIN01000095">
    <property type="protein sequence ID" value="KZX20478.1"/>
    <property type="molecule type" value="Genomic_DNA"/>
</dbReference>
<organism evidence="4 5">
    <name type="scientific">Rathayibacter tanaceti</name>
    <dbReference type="NCBI Taxonomy" id="1671680"/>
    <lineage>
        <taxon>Bacteria</taxon>
        <taxon>Bacillati</taxon>
        <taxon>Actinomycetota</taxon>
        <taxon>Actinomycetes</taxon>
        <taxon>Micrococcales</taxon>
        <taxon>Microbacteriaceae</taxon>
        <taxon>Rathayibacter</taxon>
    </lineage>
</organism>
<evidence type="ECO:0000256" key="1">
    <source>
        <dbReference type="ARBA" id="ARBA00010839"/>
    </source>
</evidence>
<dbReference type="InterPro" id="IPR023006">
    <property type="entry name" value="YchJ-like"/>
</dbReference>
<dbReference type="AlphaFoldDB" id="A0A162GNP8"/>
<comment type="similarity">
    <text evidence="1 2">Belongs to the UPF0225 family.</text>
</comment>
<dbReference type="InterPro" id="IPR032710">
    <property type="entry name" value="NTF2-like_dom_sf"/>
</dbReference>
<dbReference type="SUPFAM" id="SSF54427">
    <property type="entry name" value="NTF2-like"/>
    <property type="match status" value="1"/>
</dbReference>
<dbReference type="Proteomes" id="UP000076717">
    <property type="component" value="Unassembled WGS sequence"/>
</dbReference>
<evidence type="ECO:0000256" key="2">
    <source>
        <dbReference type="HAMAP-Rule" id="MF_00612"/>
    </source>
</evidence>
<dbReference type="PANTHER" id="PTHR33747:SF1">
    <property type="entry name" value="ADENYLATE CYCLASE-ASSOCIATED CAP C-TERMINAL DOMAIN-CONTAINING PROTEIN"/>
    <property type="match status" value="1"/>
</dbReference>
<dbReference type="Pfam" id="PF17775">
    <property type="entry name" value="YchJ_M-like"/>
    <property type="match status" value="1"/>
</dbReference>
<dbReference type="InterPro" id="IPR004027">
    <property type="entry name" value="SEC_C_motif"/>
</dbReference>
<dbReference type="PANTHER" id="PTHR33747">
    <property type="entry name" value="UPF0225 PROTEIN SCO1677"/>
    <property type="match status" value="1"/>
</dbReference>
<proteinExistence type="inferred from homology"/>
<dbReference type="InterPro" id="IPR048469">
    <property type="entry name" value="YchJ-like_M"/>
</dbReference>
<dbReference type="Pfam" id="PF02810">
    <property type="entry name" value="SEC-C"/>
    <property type="match status" value="1"/>
</dbReference>
<dbReference type="PATRIC" id="fig|1671680.3.peg.2562"/>
<sequence length="153" mass="17028">MHTRAPPRSAGRSRSACHTERMHPADSCPCGSRRHYADCCRPAHLGEEPSPTAERLMRSRFSANVLGSAPYLLASWHPSTRPSRIDLDDDVRWRRLQIVDTVGGGEGDEEGLVEFRASYHSPAGAGLVHERSRFVRETGRWLYLDGEMLGDGS</sequence>